<dbReference type="EMBL" id="JAMXFF010000020">
    <property type="protein sequence ID" value="MCT7967504.1"/>
    <property type="molecule type" value="Genomic_DNA"/>
</dbReference>
<protein>
    <submittedName>
        <fullName evidence="2">Alpha/beta hydrolase</fullName>
    </submittedName>
</protein>
<sequence length="184" mass="20216">MVKMRLSLLSVLRRIIQVGTLGIALLGVGEGMLSPNSANAAEEIILKYGPMRAPVSVADLSRFAETGDLSFSLRSYMRLSSQNPDEVRNHLNRSISLSPQFLDRALNNRLGKRVLDEMGDMIQTPSGQLSGQALRASLVLSAAEDGQISVVELIENYPAQTVEVDVQSLIRVYNKLSFLEKLPF</sequence>
<gene>
    <name evidence="2" type="ORF">NG799_14280</name>
</gene>
<evidence type="ECO:0000313" key="2">
    <source>
        <dbReference type="EMBL" id="MCT7967504.1"/>
    </source>
</evidence>
<feature type="domain" description="DUF1400" evidence="1">
    <location>
        <begin position="40"/>
        <end position="165"/>
    </location>
</feature>
<comment type="caution">
    <text evidence="2">The sequence shown here is derived from an EMBL/GenBank/DDBJ whole genome shotgun (WGS) entry which is preliminary data.</text>
</comment>
<reference evidence="2 3" key="1">
    <citation type="journal article" date="2022" name="Front. Microbiol.">
        <title>High genomic differentiation and limited gene flow indicate recent cryptic speciation within the genus Laspinema (cyanobacteria).</title>
        <authorList>
            <person name="Stanojkovic A."/>
            <person name="Skoupy S."/>
            <person name="Skaloud P."/>
            <person name="Dvorak P."/>
        </authorList>
    </citation>
    <scope>NUCLEOTIDE SEQUENCE [LARGE SCALE GENOMIC DNA]</scope>
    <source>
        <strain evidence="2 3">D2a</strain>
    </source>
</reference>
<keyword evidence="2" id="KW-0378">Hydrolase</keyword>
<proteinExistence type="predicted"/>
<dbReference type="RefSeq" id="WP_368007081.1">
    <property type="nucleotide sequence ID" value="NZ_JAMXFF010000020.1"/>
</dbReference>
<accession>A0ABT2MRX7</accession>
<dbReference type="Pfam" id="PF07176">
    <property type="entry name" value="DUF1400"/>
    <property type="match status" value="1"/>
</dbReference>
<dbReference type="GO" id="GO:0016787">
    <property type="term" value="F:hydrolase activity"/>
    <property type="evidence" value="ECO:0007669"/>
    <property type="project" value="UniProtKB-KW"/>
</dbReference>
<keyword evidence="3" id="KW-1185">Reference proteome</keyword>
<name>A0ABT2MRX7_9CYAN</name>
<dbReference type="Proteomes" id="UP001525890">
    <property type="component" value="Unassembled WGS sequence"/>
</dbReference>
<dbReference type="InterPro" id="IPR010802">
    <property type="entry name" value="DUF1400"/>
</dbReference>
<organism evidence="2 3">
    <name type="scientific">Laspinema palackyanum D2a</name>
    <dbReference type="NCBI Taxonomy" id="2953684"/>
    <lineage>
        <taxon>Bacteria</taxon>
        <taxon>Bacillati</taxon>
        <taxon>Cyanobacteriota</taxon>
        <taxon>Cyanophyceae</taxon>
        <taxon>Oscillatoriophycideae</taxon>
        <taxon>Oscillatoriales</taxon>
        <taxon>Laspinemataceae</taxon>
        <taxon>Laspinema</taxon>
        <taxon>Laspinema palackyanum</taxon>
    </lineage>
</organism>
<evidence type="ECO:0000259" key="1">
    <source>
        <dbReference type="Pfam" id="PF07176"/>
    </source>
</evidence>
<evidence type="ECO:0000313" key="3">
    <source>
        <dbReference type="Proteomes" id="UP001525890"/>
    </source>
</evidence>